<proteinExistence type="inferred from homology"/>
<dbReference type="Gene3D" id="3.20.20.80">
    <property type="entry name" value="Glycosidases"/>
    <property type="match status" value="1"/>
</dbReference>
<comment type="similarity">
    <text evidence="4">Belongs to the glycosyl hydrolase 10 (cellulase F) family.</text>
</comment>
<evidence type="ECO:0000259" key="5">
    <source>
        <dbReference type="PROSITE" id="PS51760"/>
    </source>
</evidence>
<dbReference type="GO" id="GO:0045493">
    <property type="term" value="P:xylan catabolic process"/>
    <property type="evidence" value="ECO:0007669"/>
    <property type="project" value="UniProtKB-KW"/>
</dbReference>
<dbReference type="SMART" id="SM00633">
    <property type="entry name" value="Glyco_10"/>
    <property type="match status" value="1"/>
</dbReference>
<organism evidence="6">
    <name type="scientific">uncultured Verrucomicrobiales bacterium HF0010_05E02</name>
    <dbReference type="NCBI Taxonomy" id="710995"/>
    <lineage>
        <taxon>Bacteria</taxon>
        <taxon>Pseudomonadati</taxon>
        <taxon>Verrucomicrobiota</taxon>
        <taxon>Verrucomicrobiia</taxon>
        <taxon>Verrucomicrobiales</taxon>
        <taxon>environmental samples</taxon>
    </lineage>
</organism>
<name>E0XQQ0_9BACT</name>
<dbReference type="InterPro" id="IPR044846">
    <property type="entry name" value="GH10"/>
</dbReference>
<feature type="domain" description="GH10" evidence="5">
    <location>
        <begin position="75"/>
        <end position="415"/>
    </location>
</feature>
<dbReference type="EMBL" id="GU474845">
    <property type="protein sequence ID" value="ADI16741.1"/>
    <property type="molecule type" value="Genomic_DNA"/>
</dbReference>
<comment type="catalytic activity">
    <reaction evidence="4">
        <text>Endohydrolysis of (1-&gt;4)-beta-D-xylosidic linkages in xylans.</text>
        <dbReference type="EC" id="3.2.1.8"/>
    </reaction>
</comment>
<keyword evidence="3 4" id="KW-0624">Polysaccharide degradation</keyword>
<dbReference type="InterPro" id="IPR017853">
    <property type="entry name" value="GH"/>
</dbReference>
<dbReference type="CAZy" id="GH10">
    <property type="family name" value="Glycoside Hydrolase Family 10"/>
</dbReference>
<keyword evidence="1 4" id="KW-0378">Hydrolase</keyword>
<keyword evidence="2 4" id="KW-0119">Carbohydrate metabolism</keyword>
<evidence type="ECO:0000256" key="2">
    <source>
        <dbReference type="ARBA" id="ARBA00023277"/>
    </source>
</evidence>
<sequence>MIHKSRSPNCRSYPILNILMSKSLLLPLVAVFSLNLGSAEHIPWRLDGAQDRIEAIRQGDCHLRLVLPDGQTIPKESVYSLSQTRHAFNFGGSLASDWQAPKQDWYDDFKAQFANLFNYATIDFYWAVHEKEPGGWSYNTDSREKLNWAKAKGMTLRGHPLMWHEVLPDFMTDSERDISAIEADIVRHVDRLLTNFPEIDEWDVYNEAPGIKWRSKKEGVRRWFESVGGPSEVTEKMLRMARSMHPNGRYILNHYTDLDVEYEESIEHCLLAGADFDAIGIQTHMHTEMDSIDEDRLWKALERYGRFGKPLHLSEISILSCERFSDWDSFNAWKDKVDAYDARGQDRPTIPSTPDLERYQAELARDFYTLAFSHPAVESIIWWTITDLEPWRGMPAGLLDEEGNAKPAYHALDQLINHEWNTQIEASTSWDGRTQFRGFYGSYTVTVQHEGETWTGEFDLRRGSLEVQNVVLRVAPDHG</sequence>
<evidence type="ECO:0000256" key="3">
    <source>
        <dbReference type="ARBA" id="ARBA00023326"/>
    </source>
</evidence>
<dbReference type="PANTHER" id="PTHR31490:SF1">
    <property type="entry name" value="ENDO-1,4-BETA-XYLANASE 1"/>
    <property type="match status" value="1"/>
</dbReference>
<dbReference type="Pfam" id="PF00331">
    <property type="entry name" value="Glyco_hydro_10"/>
    <property type="match status" value="1"/>
</dbReference>
<keyword evidence="4" id="KW-0326">Glycosidase</keyword>
<dbReference type="AlphaFoldDB" id="E0XQQ0"/>
<evidence type="ECO:0000313" key="6">
    <source>
        <dbReference type="EMBL" id="ADI16741.1"/>
    </source>
</evidence>
<accession>E0XQQ0</accession>
<reference evidence="6" key="1">
    <citation type="journal article" date="2011" name="Environ. Microbiol.">
        <title>Time-series analyses of Monterey Bay coastal microbial picoplankton using a 'genome proxy' microarray.</title>
        <authorList>
            <person name="Rich V.I."/>
            <person name="Pham V.D."/>
            <person name="Eppley J."/>
            <person name="Shi Y."/>
            <person name="DeLong E.F."/>
        </authorList>
    </citation>
    <scope>NUCLEOTIDE SEQUENCE</scope>
</reference>
<dbReference type="GO" id="GO:0031176">
    <property type="term" value="F:endo-1,4-beta-xylanase activity"/>
    <property type="evidence" value="ECO:0007669"/>
    <property type="project" value="UniProtKB-EC"/>
</dbReference>
<dbReference type="InterPro" id="IPR001000">
    <property type="entry name" value="GH10_dom"/>
</dbReference>
<evidence type="ECO:0000256" key="1">
    <source>
        <dbReference type="ARBA" id="ARBA00022801"/>
    </source>
</evidence>
<dbReference type="PROSITE" id="PS51760">
    <property type="entry name" value="GH10_2"/>
    <property type="match status" value="1"/>
</dbReference>
<evidence type="ECO:0000256" key="4">
    <source>
        <dbReference type="RuleBase" id="RU361174"/>
    </source>
</evidence>
<dbReference type="PRINTS" id="PR00134">
    <property type="entry name" value="GLHYDRLASE10"/>
</dbReference>
<dbReference type="SUPFAM" id="SSF51445">
    <property type="entry name" value="(Trans)glycosidases"/>
    <property type="match status" value="1"/>
</dbReference>
<protein>
    <recommendedName>
        <fullName evidence="4">Beta-xylanase</fullName>
        <ecNumber evidence="4">3.2.1.8</ecNumber>
    </recommendedName>
</protein>
<keyword evidence="6" id="KW-0858">Xylan degradation</keyword>
<dbReference type="EC" id="3.2.1.8" evidence="4"/>
<dbReference type="PANTHER" id="PTHR31490">
    <property type="entry name" value="GLYCOSYL HYDROLASE"/>
    <property type="match status" value="1"/>
</dbReference>